<keyword evidence="3" id="KW-0808">Transferase</keyword>
<dbReference type="GO" id="GO:0006310">
    <property type="term" value="P:DNA recombination"/>
    <property type="evidence" value="ECO:0007669"/>
    <property type="project" value="UniProtKB-KW"/>
</dbReference>
<evidence type="ECO:0000256" key="1">
    <source>
        <dbReference type="ARBA" id="ARBA00008857"/>
    </source>
</evidence>
<dbReference type="GO" id="GO:0016740">
    <property type="term" value="F:transferase activity"/>
    <property type="evidence" value="ECO:0007669"/>
    <property type="project" value="UniProtKB-KW"/>
</dbReference>
<organism evidence="10">
    <name type="scientific">Siphoviridae sp. ctvGX2</name>
    <dbReference type="NCBI Taxonomy" id="2826512"/>
    <lineage>
        <taxon>Viruses</taxon>
        <taxon>Duplodnaviria</taxon>
        <taxon>Heunggongvirae</taxon>
        <taxon>Uroviricota</taxon>
        <taxon>Caudoviricetes</taxon>
    </lineage>
</organism>
<dbReference type="GO" id="GO:0015074">
    <property type="term" value="P:DNA integration"/>
    <property type="evidence" value="ECO:0007669"/>
    <property type="project" value="UniProtKB-KW"/>
</dbReference>
<keyword evidence="6" id="KW-0238">DNA-binding</keyword>
<keyword evidence="4" id="KW-0378">Hydrolase</keyword>
<dbReference type="GO" id="GO:0016787">
    <property type="term" value="F:hydrolase activity"/>
    <property type="evidence" value="ECO:0007669"/>
    <property type="project" value="UniProtKB-KW"/>
</dbReference>
<evidence type="ECO:0000256" key="6">
    <source>
        <dbReference type="ARBA" id="ARBA00023125"/>
    </source>
</evidence>
<evidence type="ECO:0000256" key="5">
    <source>
        <dbReference type="ARBA" id="ARBA00022908"/>
    </source>
</evidence>
<dbReference type="InterPro" id="IPR011010">
    <property type="entry name" value="DNA_brk_join_enz"/>
</dbReference>
<dbReference type="Gene3D" id="1.10.443.10">
    <property type="entry name" value="Intergrase catalytic core"/>
    <property type="match status" value="1"/>
</dbReference>
<dbReference type="PANTHER" id="PTHR30349">
    <property type="entry name" value="PHAGE INTEGRASE-RELATED"/>
    <property type="match status" value="1"/>
</dbReference>
<dbReference type="GO" id="GO:0075713">
    <property type="term" value="P:establishment of integrated proviral latency"/>
    <property type="evidence" value="ECO:0007669"/>
    <property type="project" value="UniProtKB-KW"/>
</dbReference>
<evidence type="ECO:0000256" key="2">
    <source>
        <dbReference type="ARBA" id="ARBA00016082"/>
    </source>
</evidence>
<keyword evidence="8" id="KW-1160">Virus entry into host cell</keyword>
<dbReference type="Gene3D" id="1.10.150.130">
    <property type="match status" value="1"/>
</dbReference>
<name>A0A8S5LYW7_9CAUD</name>
<dbReference type="PANTHER" id="PTHR30349:SF64">
    <property type="entry name" value="PROPHAGE INTEGRASE INTD-RELATED"/>
    <property type="match status" value="1"/>
</dbReference>
<dbReference type="InterPro" id="IPR010998">
    <property type="entry name" value="Integrase_recombinase_N"/>
</dbReference>
<protein>
    <recommendedName>
        <fullName evidence="2">Integrase</fullName>
    </recommendedName>
</protein>
<evidence type="ECO:0000256" key="3">
    <source>
        <dbReference type="ARBA" id="ARBA00022679"/>
    </source>
</evidence>
<dbReference type="GO" id="GO:0044826">
    <property type="term" value="P:viral genome integration into host DNA"/>
    <property type="evidence" value="ECO:0007669"/>
    <property type="project" value="UniProtKB-KW"/>
</dbReference>
<keyword evidence="5" id="KW-0229">DNA integration</keyword>
<dbReference type="Pfam" id="PF00589">
    <property type="entry name" value="Phage_integrase"/>
    <property type="match status" value="1"/>
</dbReference>
<evidence type="ECO:0000259" key="9">
    <source>
        <dbReference type="Pfam" id="PF00589"/>
    </source>
</evidence>
<evidence type="ECO:0000256" key="7">
    <source>
        <dbReference type="ARBA" id="ARBA00023172"/>
    </source>
</evidence>
<dbReference type="InterPro" id="IPR013762">
    <property type="entry name" value="Integrase-like_cat_sf"/>
</dbReference>
<evidence type="ECO:0000313" key="10">
    <source>
        <dbReference type="EMBL" id="DAD75172.1"/>
    </source>
</evidence>
<reference evidence="10" key="1">
    <citation type="journal article" date="2021" name="Proc. Natl. Acad. Sci. U.S.A.">
        <title>A Catalog of Tens of Thousands of Viruses from Human Metagenomes Reveals Hidden Associations with Chronic Diseases.</title>
        <authorList>
            <person name="Tisza M.J."/>
            <person name="Buck C.B."/>
        </authorList>
    </citation>
    <scope>NUCLEOTIDE SEQUENCE</scope>
    <source>
        <strain evidence="10">CtvGX2</strain>
    </source>
</reference>
<keyword evidence="7" id="KW-0233">DNA recombination</keyword>
<dbReference type="InterPro" id="IPR002104">
    <property type="entry name" value="Integrase_catalytic"/>
</dbReference>
<accession>A0A8S5LYW7</accession>
<feature type="domain" description="Tyr recombinase" evidence="9">
    <location>
        <begin position="118"/>
        <end position="252"/>
    </location>
</feature>
<keyword evidence="8" id="KW-1179">Viral genome integration</keyword>
<evidence type="ECO:0000256" key="4">
    <source>
        <dbReference type="ARBA" id="ARBA00022801"/>
    </source>
</evidence>
<dbReference type="SUPFAM" id="SSF56349">
    <property type="entry name" value="DNA breaking-rejoining enzymes"/>
    <property type="match status" value="1"/>
</dbReference>
<dbReference type="CDD" id="cd00397">
    <property type="entry name" value="DNA_BRE_C"/>
    <property type="match status" value="1"/>
</dbReference>
<dbReference type="GO" id="GO:0003677">
    <property type="term" value="F:DNA binding"/>
    <property type="evidence" value="ECO:0007669"/>
    <property type="project" value="UniProtKB-KW"/>
</dbReference>
<comment type="similarity">
    <text evidence="1">Belongs to the 'phage' integrase family.</text>
</comment>
<proteinExistence type="inferred from homology"/>
<sequence>MTPLWDWDTAVADWTTAMQAAGRSPRTIRLYTCHLQKVIRECPDGPASVTSTDLRHVLSAGSWKPETRKSVRGSIAAFFRWAHGAGFVPADPAHGLAAVRVPAGVARPVPDDVLHDALARADERDRTMILLGAYAGLRCMEIARVHSRDWDGSGLYITGKGGKTRYVPIVRMDLRRALSSCRGYLFPGQDGGHLSAGYVSKRLARALPAGWTGHTLRHRCGTAMYAGTRDLLAVGAVLGHARPETTRRYVRLPDDALISAVRAAA</sequence>
<dbReference type="InterPro" id="IPR050090">
    <property type="entry name" value="Tyrosine_recombinase_XerCD"/>
</dbReference>
<evidence type="ECO:0000256" key="8">
    <source>
        <dbReference type="ARBA" id="ARBA00023195"/>
    </source>
</evidence>
<dbReference type="EMBL" id="BK014776">
    <property type="protein sequence ID" value="DAD75172.1"/>
    <property type="molecule type" value="Genomic_DNA"/>
</dbReference>